<organism evidence="1 2">
    <name type="scientific">Amanita muscaria (strain Koide BX008)</name>
    <dbReference type="NCBI Taxonomy" id="946122"/>
    <lineage>
        <taxon>Eukaryota</taxon>
        <taxon>Fungi</taxon>
        <taxon>Dikarya</taxon>
        <taxon>Basidiomycota</taxon>
        <taxon>Agaricomycotina</taxon>
        <taxon>Agaricomycetes</taxon>
        <taxon>Agaricomycetidae</taxon>
        <taxon>Agaricales</taxon>
        <taxon>Pluteineae</taxon>
        <taxon>Amanitaceae</taxon>
        <taxon>Amanita</taxon>
    </lineage>
</organism>
<accession>A0A0C2WJB7</accession>
<dbReference type="Proteomes" id="UP000054549">
    <property type="component" value="Unassembled WGS sequence"/>
</dbReference>
<dbReference type="InParanoid" id="A0A0C2WJB7"/>
<dbReference type="HOGENOM" id="CLU_2775416_0_0_1"/>
<dbReference type="AlphaFoldDB" id="A0A0C2WJB7"/>
<proteinExistence type="predicted"/>
<sequence length="69" mass="7999">MPLVSQAPQDNVFRWQQHVYTTSLIYWVLNILLPVPGMATKFEEVDESHYLKRFEMTPSNGSLDKQEGS</sequence>
<protein>
    <submittedName>
        <fullName evidence="1">Uncharacterized protein</fullName>
    </submittedName>
</protein>
<evidence type="ECO:0000313" key="1">
    <source>
        <dbReference type="EMBL" id="KIL56761.1"/>
    </source>
</evidence>
<name>A0A0C2WJB7_AMAMK</name>
<gene>
    <name evidence="1" type="ORF">M378DRAFT_172407</name>
</gene>
<keyword evidence="2" id="KW-1185">Reference proteome</keyword>
<dbReference type="EMBL" id="KN818401">
    <property type="protein sequence ID" value="KIL56761.1"/>
    <property type="molecule type" value="Genomic_DNA"/>
</dbReference>
<evidence type="ECO:0000313" key="2">
    <source>
        <dbReference type="Proteomes" id="UP000054549"/>
    </source>
</evidence>
<reference evidence="1 2" key="1">
    <citation type="submission" date="2014-04" db="EMBL/GenBank/DDBJ databases">
        <title>Evolutionary Origins and Diversification of the Mycorrhizal Mutualists.</title>
        <authorList>
            <consortium name="DOE Joint Genome Institute"/>
            <consortium name="Mycorrhizal Genomics Consortium"/>
            <person name="Kohler A."/>
            <person name="Kuo A."/>
            <person name="Nagy L.G."/>
            <person name="Floudas D."/>
            <person name="Copeland A."/>
            <person name="Barry K.W."/>
            <person name="Cichocki N."/>
            <person name="Veneault-Fourrey C."/>
            <person name="LaButti K."/>
            <person name="Lindquist E.A."/>
            <person name="Lipzen A."/>
            <person name="Lundell T."/>
            <person name="Morin E."/>
            <person name="Murat C."/>
            <person name="Riley R."/>
            <person name="Ohm R."/>
            <person name="Sun H."/>
            <person name="Tunlid A."/>
            <person name="Henrissat B."/>
            <person name="Grigoriev I.V."/>
            <person name="Hibbett D.S."/>
            <person name="Martin F."/>
        </authorList>
    </citation>
    <scope>NUCLEOTIDE SEQUENCE [LARGE SCALE GENOMIC DNA]</scope>
    <source>
        <strain evidence="1 2">Koide BX008</strain>
    </source>
</reference>